<dbReference type="GO" id="GO:0008237">
    <property type="term" value="F:metallopeptidase activity"/>
    <property type="evidence" value="ECO:0007669"/>
    <property type="project" value="InterPro"/>
</dbReference>
<proteinExistence type="predicted"/>
<gene>
    <name evidence="1" type="ORF">APLA_LOCUS18479</name>
</gene>
<dbReference type="OrthoDB" id="6475849at2759"/>
<keyword evidence="2" id="KW-1185">Reference proteome</keyword>
<dbReference type="Proteomes" id="UP000494106">
    <property type="component" value="Unassembled WGS sequence"/>
</dbReference>
<sequence>MLGMAVSYGIADPYFFNVTKPKGFPDWLLEEGKLEEYYDGIEIDPSKHLENMINIIQVKIRKALNRFREGNNFTWGTDPTEVNAYHTFQENTI</sequence>
<dbReference type="InterPro" id="IPR024079">
    <property type="entry name" value="MetalloPept_cat_dom_sf"/>
</dbReference>
<feature type="non-terminal residue" evidence="1">
    <location>
        <position position="1"/>
    </location>
</feature>
<organism evidence="1 2">
    <name type="scientific">Arctia plantaginis</name>
    <name type="common">Wood tiger moth</name>
    <name type="synonym">Phalaena plantaginis</name>
    <dbReference type="NCBI Taxonomy" id="874455"/>
    <lineage>
        <taxon>Eukaryota</taxon>
        <taxon>Metazoa</taxon>
        <taxon>Ecdysozoa</taxon>
        <taxon>Arthropoda</taxon>
        <taxon>Hexapoda</taxon>
        <taxon>Insecta</taxon>
        <taxon>Pterygota</taxon>
        <taxon>Neoptera</taxon>
        <taxon>Endopterygota</taxon>
        <taxon>Lepidoptera</taxon>
        <taxon>Glossata</taxon>
        <taxon>Ditrysia</taxon>
        <taxon>Noctuoidea</taxon>
        <taxon>Erebidae</taxon>
        <taxon>Arctiinae</taxon>
        <taxon>Arctia</taxon>
    </lineage>
</organism>
<evidence type="ECO:0000313" key="1">
    <source>
        <dbReference type="EMBL" id="CAB3262582.1"/>
    </source>
</evidence>
<feature type="non-terminal residue" evidence="1">
    <location>
        <position position="93"/>
    </location>
</feature>
<comment type="caution">
    <text evidence="1">The sequence shown here is derived from an EMBL/GenBank/DDBJ whole genome shotgun (WGS) entry which is preliminary data.</text>
</comment>
<dbReference type="Gene3D" id="1.10.1380.10">
    <property type="entry name" value="Neutral endopeptidase , domain2"/>
    <property type="match status" value="1"/>
</dbReference>
<name>A0A8S1BJ90_ARCPL</name>
<evidence type="ECO:0000313" key="2">
    <source>
        <dbReference type="Proteomes" id="UP000494106"/>
    </source>
</evidence>
<protein>
    <submittedName>
        <fullName evidence="1">Uncharacterized protein</fullName>
    </submittedName>
</protein>
<dbReference type="AlphaFoldDB" id="A0A8S1BJ90"/>
<accession>A0A8S1BJ90</accession>
<dbReference type="SUPFAM" id="SSF55486">
    <property type="entry name" value="Metalloproteases ('zincins'), catalytic domain"/>
    <property type="match status" value="1"/>
</dbReference>
<dbReference type="Gene3D" id="3.40.390.10">
    <property type="entry name" value="Collagenase (Catalytic Domain)"/>
    <property type="match status" value="1"/>
</dbReference>
<reference evidence="1 2" key="1">
    <citation type="submission" date="2020-04" db="EMBL/GenBank/DDBJ databases">
        <authorList>
            <person name="Wallbank WR R."/>
            <person name="Pardo Diaz C."/>
            <person name="Kozak K."/>
            <person name="Martin S."/>
            <person name="Jiggins C."/>
            <person name="Moest M."/>
            <person name="Warren A I."/>
            <person name="Byers J.R.P. K."/>
            <person name="Montejo-Kovacevich G."/>
            <person name="Yen C E."/>
        </authorList>
    </citation>
    <scope>NUCLEOTIDE SEQUENCE [LARGE SCALE GENOMIC DNA]</scope>
</reference>
<dbReference type="InterPro" id="IPR042089">
    <property type="entry name" value="Peptidase_M13_dom_2"/>
</dbReference>
<dbReference type="EMBL" id="CADEBC010001041">
    <property type="protein sequence ID" value="CAB3262582.1"/>
    <property type="molecule type" value="Genomic_DNA"/>
</dbReference>